<evidence type="ECO:0000313" key="2">
    <source>
        <dbReference type="Proteomes" id="UP000626109"/>
    </source>
</evidence>
<sequence>MHGADLSGRYGNPSNEALAQEMYHLHLRQKCRVYLSVAAFTKVCIQGPSIQKTVHVKIDDKTPQSKNNYLEWIPTTTSARTVKDKGFDTP</sequence>
<evidence type="ECO:0000313" key="1">
    <source>
        <dbReference type="EMBL" id="CAE8725718.1"/>
    </source>
</evidence>
<comment type="caution">
    <text evidence="1">The sequence shown here is derived from an EMBL/GenBank/DDBJ whole genome shotgun (WGS) entry which is preliminary data.</text>
</comment>
<proteinExistence type="predicted"/>
<dbReference type="EMBL" id="CAJNNW010035112">
    <property type="protein sequence ID" value="CAE8725718.1"/>
    <property type="molecule type" value="Genomic_DNA"/>
</dbReference>
<protein>
    <submittedName>
        <fullName evidence="1">Uncharacterized protein</fullName>
    </submittedName>
</protein>
<name>A0A813LLL9_POLGL</name>
<dbReference type="AlphaFoldDB" id="A0A813LLL9"/>
<accession>A0A813LLL9</accession>
<reference evidence="1" key="1">
    <citation type="submission" date="2021-02" db="EMBL/GenBank/DDBJ databases">
        <authorList>
            <person name="Dougan E. K."/>
            <person name="Rhodes N."/>
            <person name="Thang M."/>
            <person name="Chan C."/>
        </authorList>
    </citation>
    <scope>NUCLEOTIDE SEQUENCE</scope>
</reference>
<organism evidence="1 2">
    <name type="scientific">Polarella glacialis</name>
    <name type="common">Dinoflagellate</name>
    <dbReference type="NCBI Taxonomy" id="89957"/>
    <lineage>
        <taxon>Eukaryota</taxon>
        <taxon>Sar</taxon>
        <taxon>Alveolata</taxon>
        <taxon>Dinophyceae</taxon>
        <taxon>Suessiales</taxon>
        <taxon>Suessiaceae</taxon>
        <taxon>Polarella</taxon>
    </lineage>
</organism>
<gene>
    <name evidence="1" type="ORF">PGLA2088_LOCUS44250</name>
</gene>
<dbReference type="Proteomes" id="UP000626109">
    <property type="component" value="Unassembled WGS sequence"/>
</dbReference>